<evidence type="ECO:0000256" key="9">
    <source>
        <dbReference type="ARBA" id="ARBA00023242"/>
    </source>
</evidence>
<keyword evidence="9" id="KW-0539">Nucleus</keyword>
<feature type="domain" description="ERCC4" evidence="11">
    <location>
        <begin position="796"/>
        <end position="876"/>
    </location>
</feature>
<keyword evidence="8" id="KW-0234">DNA repair</keyword>
<keyword evidence="13" id="KW-1185">Reference proteome</keyword>
<dbReference type="GO" id="GO:0003684">
    <property type="term" value="F:damaged DNA binding"/>
    <property type="evidence" value="ECO:0007669"/>
    <property type="project" value="TreeGrafter"/>
</dbReference>
<dbReference type="Gene3D" id="3.40.50.10130">
    <property type="match status" value="1"/>
</dbReference>
<evidence type="ECO:0000256" key="6">
    <source>
        <dbReference type="ARBA" id="ARBA00022801"/>
    </source>
</evidence>
<dbReference type="FunFam" id="3.40.50.10130:FF:000002">
    <property type="entry name" value="DNA repair endonuclease XPF"/>
    <property type="match status" value="1"/>
</dbReference>
<dbReference type="InterPro" id="IPR011335">
    <property type="entry name" value="Restrct_endonuc-II-like"/>
</dbReference>
<feature type="region of interest" description="Disordered" evidence="10">
    <location>
        <begin position="449"/>
        <end position="474"/>
    </location>
</feature>
<feature type="compositionally biased region" description="Basic residues" evidence="10">
    <location>
        <begin position="589"/>
        <end position="606"/>
    </location>
</feature>
<name>A0A2P6NQF8_9EUKA</name>
<dbReference type="STRING" id="1890364.A0A2P6NQF8"/>
<dbReference type="GO" id="GO:0000110">
    <property type="term" value="C:nucleotide-excision repair factor 1 complex"/>
    <property type="evidence" value="ECO:0007669"/>
    <property type="project" value="TreeGrafter"/>
</dbReference>
<evidence type="ECO:0000256" key="5">
    <source>
        <dbReference type="ARBA" id="ARBA00022763"/>
    </source>
</evidence>
<evidence type="ECO:0000256" key="10">
    <source>
        <dbReference type="SAM" id="MobiDB-lite"/>
    </source>
</evidence>
<dbReference type="AlphaFoldDB" id="A0A2P6NQF8"/>
<comment type="subcellular location">
    <subcellularLocation>
        <location evidence="1">Nucleus</location>
    </subcellularLocation>
</comment>
<evidence type="ECO:0000256" key="7">
    <source>
        <dbReference type="ARBA" id="ARBA00023125"/>
    </source>
</evidence>
<dbReference type="PANTHER" id="PTHR10150:SF0">
    <property type="entry name" value="DNA REPAIR ENDONUCLEASE XPF"/>
    <property type="match status" value="1"/>
</dbReference>
<keyword evidence="4" id="KW-0255">Endonuclease</keyword>
<keyword evidence="7" id="KW-0238">DNA-binding</keyword>
<proteinExistence type="inferred from homology"/>
<dbReference type="InterPro" id="IPR006166">
    <property type="entry name" value="ERCC4_domain"/>
</dbReference>
<evidence type="ECO:0000313" key="12">
    <source>
        <dbReference type="EMBL" id="PRP86185.1"/>
    </source>
</evidence>
<reference evidence="12 13" key="1">
    <citation type="journal article" date="2018" name="Genome Biol. Evol.">
        <title>Multiple Roots of Fruiting Body Formation in Amoebozoa.</title>
        <authorList>
            <person name="Hillmann F."/>
            <person name="Forbes G."/>
            <person name="Novohradska S."/>
            <person name="Ferling I."/>
            <person name="Riege K."/>
            <person name="Groth M."/>
            <person name="Westermann M."/>
            <person name="Marz M."/>
            <person name="Spaller T."/>
            <person name="Winckler T."/>
            <person name="Schaap P."/>
            <person name="Glockner G."/>
        </authorList>
    </citation>
    <scope>NUCLEOTIDE SEQUENCE [LARGE SCALE GENOMIC DNA]</scope>
    <source>
        <strain evidence="12 13">Jena</strain>
    </source>
</reference>
<feature type="region of interest" description="Disordered" evidence="10">
    <location>
        <begin position="340"/>
        <end position="365"/>
    </location>
</feature>
<dbReference type="GO" id="GO:0000712">
    <property type="term" value="P:resolution of meiotic recombination intermediates"/>
    <property type="evidence" value="ECO:0007669"/>
    <property type="project" value="TreeGrafter"/>
</dbReference>
<evidence type="ECO:0000256" key="1">
    <source>
        <dbReference type="ARBA" id="ARBA00004123"/>
    </source>
</evidence>
<accession>A0A2P6NQF8</accession>
<feature type="compositionally biased region" description="Polar residues" evidence="10">
    <location>
        <begin position="456"/>
        <end position="470"/>
    </location>
</feature>
<evidence type="ECO:0000256" key="8">
    <source>
        <dbReference type="ARBA" id="ARBA00023204"/>
    </source>
</evidence>
<gene>
    <name evidence="12" type="ORF">PROFUN_05701</name>
</gene>
<evidence type="ECO:0000313" key="13">
    <source>
        <dbReference type="Proteomes" id="UP000241769"/>
    </source>
</evidence>
<comment type="similarity">
    <text evidence="2">Belongs to the XPF family.</text>
</comment>
<protein>
    <submittedName>
        <fullName evidence="12">Excision repair cross-complementing rodent repair deficiency, complementation group 4</fullName>
    </submittedName>
</protein>
<dbReference type="GO" id="GO:1901255">
    <property type="term" value="P:nucleotide-excision repair involved in interstrand cross-link repair"/>
    <property type="evidence" value="ECO:0007669"/>
    <property type="project" value="TreeGrafter"/>
</dbReference>
<dbReference type="SUPFAM" id="SSF47781">
    <property type="entry name" value="RuvA domain 2-like"/>
    <property type="match status" value="1"/>
</dbReference>
<evidence type="ECO:0000256" key="2">
    <source>
        <dbReference type="ARBA" id="ARBA00010015"/>
    </source>
</evidence>
<evidence type="ECO:0000256" key="4">
    <source>
        <dbReference type="ARBA" id="ARBA00022759"/>
    </source>
</evidence>
<evidence type="ECO:0000259" key="11">
    <source>
        <dbReference type="SMART" id="SM00891"/>
    </source>
</evidence>
<dbReference type="InterPro" id="IPR010994">
    <property type="entry name" value="RuvA_2-like"/>
</dbReference>
<dbReference type="InParanoid" id="A0A2P6NQF8"/>
<dbReference type="EMBL" id="MDYQ01000034">
    <property type="protein sequence ID" value="PRP86185.1"/>
    <property type="molecule type" value="Genomic_DNA"/>
</dbReference>
<sequence length="1017" mass="116976">MSLAFHREIVSELLDEDGLTVISRGLGLHKIILSLIRLYADSKEVVFVLGVPDEEQELFVEELIEEGVPAQNLPKTSMTGEAVQDRYKLYVAGGVMFATPTSLIMDLLYKRIHPQQIKGFIITNAHRRHIRLLMTDTSTESFIVRLFREGNKRGFIKGFSENPEGFTSTFNHVQKVMKYLFVRKLWLWPRFRDRVDENLKSHTPDVIELHQPLTPTMVKIQDAILEIIDACLKQLKLSPHLDIETMTLEECLFREFDVITRQQLDPVWHKVHKQTKSLIEDMKNLRRLLDQLLYYDCVTFYRHLELLRLRDTSEHTPWLSMSATDTLFRMTKQRVFIPKRVAKDDHNEKSKKKIKTPTKKDGGPIIDLETIDPNLVEILGEDSRTSVAESENSMENSAENSLENSMENSLDSSKGSIDVETSEKVSVDVEVSEKTSIEATTVVVVDETKQEETIPEGSQTVDSTENSQKISGRDEADSDFIPVLEENPKWVLLSEVLGEIRQEQSTTDDRSPVIIKIRDERTSHQLQEFLRMGSKSMLEALLHSYLVSKKEREEEMKARQELEASIMSNYNASASNHTMKVAQRIAAATHKKNSKKNVKKPPRKRASVSPNYGNLLKMFDSSQHVKSVHRKTKPVKKTVIEIHDEGEPEEKKIEDEDLDLRPEPPKKMEYSKEKEHIFYVSGNKKILEEVRPRYVIMYDGDISFYRKLEVFKAENPGVPLRIYWLWYDESIEERKYMTTIDKEQKSFERLIAEKANMIVPIEQDGKTEITLPQDLLPQSNRKGGKIANVPTNKGKKILVDSREFRSALPSILHSKGFDILPHSLDVGDYILTPDVCVERKSIPDLYQSFASGRLFNQATQMCRHFKRPALLIEFHQDKPFNMQEEIPERINSSAIHSKLVLLTYHFPLLRILWSRSPYSTVEMFEDLKNGMEDPDSSHIGVIHTADELIDSHEDVLRTLPGINSTNVGEVMAKVHNLAELSTLSLDKMVKLLGKKNGEALHHFMNHKGRVEFENAVE</sequence>
<dbReference type="SUPFAM" id="SSF52980">
    <property type="entry name" value="Restriction endonuclease-like"/>
    <property type="match status" value="1"/>
</dbReference>
<dbReference type="SMART" id="SM00891">
    <property type="entry name" value="ERCC4"/>
    <property type="match status" value="1"/>
</dbReference>
<feature type="compositionally biased region" description="Low complexity" evidence="10">
    <location>
        <begin position="388"/>
        <end position="413"/>
    </location>
</feature>
<dbReference type="GO" id="GO:0000724">
    <property type="term" value="P:double-strand break repair via homologous recombination"/>
    <property type="evidence" value="ECO:0007669"/>
    <property type="project" value="TreeGrafter"/>
</dbReference>
<keyword evidence="5" id="KW-0227">DNA damage</keyword>
<dbReference type="GO" id="GO:0000014">
    <property type="term" value="F:single-stranded DNA endodeoxyribonuclease activity"/>
    <property type="evidence" value="ECO:0007669"/>
    <property type="project" value="TreeGrafter"/>
</dbReference>
<dbReference type="Pfam" id="PF02732">
    <property type="entry name" value="ERCC4"/>
    <property type="match status" value="1"/>
</dbReference>
<dbReference type="Gene3D" id="1.10.150.20">
    <property type="entry name" value="5' to 3' exonuclease, C-terminal subdomain"/>
    <property type="match status" value="1"/>
</dbReference>
<feature type="region of interest" description="Disordered" evidence="10">
    <location>
        <begin position="383"/>
        <end position="421"/>
    </location>
</feature>
<dbReference type="OrthoDB" id="361020at2759"/>
<dbReference type="CDD" id="cd20078">
    <property type="entry name" value="XPF_nuclease_XPF_euk"/>
    <property type="match status" value="1"/>
</dbReference>
<comment type="caution">
    <text evidence="12">The sequence shown here is derived from an EMBL/GenBank/DDBJ whole genome shotgun (WGS) entry which is preliminary data.</text>
</comment>
<evidence type="ECO:0000256" key="3">
    <source>
        <dbReference type="ARBA" id="ARBA00022722"/>
    </source>
</evidence>
<dbReference type="InterPro" id="IPR047520">
    <property type="entry name" value="XPF_nuclease"/>
</dbReference>
<organism evidence="12 13">
    <name type="scientific">Planoprotostelium fungivorum</name>
    <dbReference type="NCBI Taxonomy" id="1890364"/>
    <lineage>
        <taxon>Eukaryota</taxon>
        <taxon>Amoebozoa</taxon>
        <taxon>Evosea</taxon>
        <taxon>Variosea</taxon>
        <taxon>Cavosteliida</taxon>
        <taxon>Cavosteliaceae</taxon>
        <taxon>Planoprotostelium</taxon>
    </lineage>
</organism>
<keyword evidence="6" id="KW-0378">Hydrolase</keyword>
<dbReference type="PANTHER" id="PTHR10150">
    <property type="entry name" value="DNA REPAIR ENDONUCLEASE XPF"/>
    <property type="match status" value="1"/>
</dbReference>
<dbReference type="GO" id="GO:0003697">
    <property type="term" value="F:single-stranded DNA binding"/>
    <property type="evidence" value="ECO:0007669"/>
    <property type="project" value="TreeGrafter"/>
</dbReference>
<feature type="region of interest" description="Disordered" evidence="10">
    <location>
        <begin position="586"/>
        <end position="613"/>
    </location>
</feature>
<dbReference type="Proteomes" id="UP000241769">
    <property type="component" value="Unassembled WGS sequence"/>
</dbReference>
<keyword evidence="3" id="KW-0540">Nuclease</keyword>
<dbReference type="FunCoup" id="A0A2P6NQF8">
    <property type="interactions" value="754"/>
</dbReference>